<evidence type="ECO:0000256" key="8">
    <source>
        <dbReference type="ARBA" id="ARBA00022989"/>
    </source>
</evidence>
<evidence type="ECO:0000256" key="1">
    <source>
        <dbReference type="ARBA" id="ARBA00000085"/>
    </source>
</evidence>
<dbReference type="Proteomes" id="UP000216225">
    <property type="component" value="Unassembled WGS sequence"/>
</dbReference>
<gene>
    <name evidence="12" type="ORF">CE154_011830</name>
</gene>
<accession>A0A3R7HNX9</accession>
<dbReference type="SMART" id="SM00304">
    <property type="entry name" value="HAMP"/>
    <property type="match status" value="1"/>
</dbReference>
<dbReference type="RefSeq" id="WP_094438255.1">
    <property type="nucleotide sequence ID" value="NZ_NKDB02000002.1"/>
</dbReference>
<dbReference type="SUPFAM" id="SSF47384">
    <property type="entry name" value="Homodimeric domain of signal transducing histidine kinase"/>
    <property type="match status" value="1"/>
</dbReference>
<dbReference type="CDD" id="cd00082">
    <property type="entry name" value="HisKA"/>
    <property type="match status" value="1"/>
</dbReference>
<evidence type="ECO:0000313" key="12">
    <source>
        <dbReference type="EMBL" id="RKJ96701.1"/>
    </source>
</evidence>
<proteinExistence type="predicted"/>
<dbReference type="PROSITE" id="PS50109">
    <property type="entry name" value="HIS_KIN"/>
    <property type="match status" value="1"/>
</dbReference>
<evidence type="ECO:0000256" key="4">
    <source>
        <dbReference type="ARBA" id="ARBA00022553"/>
    </source>
</evidence>
<feature type="domain" description="HAMP" evidence="11">
    <location>
        <begin position="183"/>
        <end position="237"/>
    </location>
</feature>
<keyword evidence="8" id="KW-0472">Membrane</keyword>
<evidence type="ECO:0000256" key="7">
    <source>
        <dbReference type="ARBA" id="ARBA00022777"/>
    </source>
</evidence>
<dbReference type="InterPro" id="IPR036097">
    <property type="entry name" value="HisK_dim/P_sf"/>
</dbReference>
<dbReference type="EMBL" id="NKDB02000002">
    <property type="protein sequence ID" value="RKJ96701.1"/>
    <property type="molecule type" value="Genomic_DNA"/>
</dbReference>
<dbReference type="Gene3D" id="6.10.340.10">
    <property type="match status" value="1"/>
</dbReference>
<evidence type="ECO:0000256" key="3">
    <source>
        <dbReference type="ARBA" id="ARBA00012438"/>
    </source>
</evidence>
<dbReference type="InterPro" id="IPR003661">
    <property type="entry name" value="HisK_dim/P_dom"/>
</dbReference>
<evidence type="ECO:0000256" key="5">
    <source>
        <dbReference type="ARBA" id="ARBA00022679"/>
    </source>
</evidence>
<comment type="catalytic activity">
    <reaction evidence="1">
        <text>ATP + protein L-histidine = ADP + protein N-phospho-L-histidine.</text>
        <dbReference type="EC" id="2.7.13.3"/>
    </reaction>
</comment>
<reference evidence="12 13" key="1">
    <citation type="submission" date="2018-09" db="EMBL/GenBank/DDBJ databases">
        <title>Genome comparison of Alicycliphilus sp. BQ1, a polyurethanolytic bacterium, with its closest phylogenetic relatives Alicycliphilus denitrificans BC and K601, unable to attack polyurethane.</title>
        <authorList>
            <person name="Loza-Tavera H."/>
            <person name="Lozano L."/>
            <person name="Cevallos M."/>
            <person name="Maya-Lucas O."/>
            <person name="Garcia-Mena J."/>
            <person name="Hernandez J."/>
        </authorList>
    </citation>
    <scope>NUCLEOTIDE SEQUENCE [LARGE SCALE GENOMIC DNA]</scope>
    <source>
        <strain evidence="12 13">BQ1</strain>
    </source>
</reference>
<evidence type="ECO:0000313" key="13">
    <source>
        <dbReference type="Proteomes" id="UP000216225"/>
    </source>
</evidence>
<sequence>MSAGRPWQSAGLRLAALSGFLVLVAMLAALALVYMQVSALLHASMARQLAQAQQRLAAQYAQEGPEAAALSIAGMLRDGRDTDTELVLLTTPQGAFLAGNLGVDALPEALLRQPAASPGRVVLEGPGIAAQVAVHRLPDGALLVLGYDLRELSGVESMVASASVVAGLFALALALASAWFFRRELGRSVDALHRTITRIAGGQLHERVPVQAQAGDEFARIEQDFNHMLDRIGQLMAGVRHVSDDIAHNLRTPLTRLRLRLQAAHDGADGVAELRAALDAALHDIDDLGRVLDKLLSIAQAESGTRRAPFAPVAWRDVAAEVAELYEDLAEHEGVALAWEGGPAAPVLGDRALLAGALVNVVDNAIKYAGRGARVRMWTRECAGGSEAVVEDDGPAAPPPEALDTLGRRFVRLRPDLPGHGLGLASVQAVMRLHGGEMRLESAAPGLRVVLRLPLHDGRA</sequence>
<evidence type="ECO:0000259" key="10">
    <source>
        <dbReference type="PROSITE" id="PS50109"/>
    </source>
</evidence>
<protein>
    <recommendedName>
        <fullName evidence="3">histidine kinase</fullName>
        <ecNumber evidence="3">2.7.13.3</ecNumber>
    </recommendedName>
</protein>
<dbReference type="GO" id="GO:0005886">
    <property type="term" value="C:plasma membrane"/>
    <property type="evidence" value="ECO:0007669"/>
    <property type="project" value="TreeGrafter"/>
</dbReference>
<dbReference type="Gene3D" id="1.10.287.130">
    <property type="match status" value="1"/>
</dbReference>
<dbReference type="InterPro" id="IPR005467">
    <property type="entry name" value="His_kinase_dom"/>
</dbReference>
<dbReference type="Pfam" id="PF00672">
    <property type="entry name" value="HAMP"/>
    <property type="match status" value="1"/>
</dbReference>
<dbReference type="Pfam" id="PF00512">
    <property type="entry name" value="HisKA"/>
    <property type="match status" value="1"/>
</dbReference>
<evidence type="ECO:0000256" key="6">
    <source>
        <dbReference type="ARBA" id="ARBA00022692"/>
    </source>
</evidence>
<dbReference type="PANTHER" id="PTHR45436">
    <property type="entry name" value="SENSOR HISTIDINE KINASE YKOH"/>
    <property type="match status" value="1"/>
</dbReference>
<dbReference type="PROSITE" id="PS50885">
    <property type="entry name" value="HAMP"/>
    <property type="match status" value="1"/>
</dbReference>
<dbReference type="InterPro" id="IPR050428">
    <property type="entry name" value="TCS_sensor_his_kinase"/>
</dbReference>
<keyword evidence="4" id="KW-0597">Phosphoprotein</keyword>
<dbReference type="InterPro" id="IPR036890">
    <property type="entry name" value="HATPase_C_sf"/>
</dbReference>
<dbReference type="InterPro" id="IPR003660">
    <property type="entry name" value="HAMP_dom"/>
</dbReference>
<organism evidence="12 13">
    <name type="scientific">Alicycliphilus denitrificans</name>
    <dbReference type="NCBI Taxonomy" id="179636"/>
    <lineage>
        <taxon>Bacteria</taxon>
        <taxon>Pseudomonadati</taxon>
        <taxon>Pseudomonadota</taxon>
        <taxon>Betaproteobacteria</taxon>
        <taxon>Burkholderiales</taxon>
        <taxon>Comamonadaceae</taxon>
        <taxon>Alicycliphilus</taxon>
    </lineage>
</organism>
<keyword evidence="9" id="KW-0902">Two-component regulatory system</keyword>
<name>A0A3R7HNX9_9BURK</name>
<dbReference type="PANTHER" id="PTHR45436:SF8">
    <property type="entry name" value="HISTIDINE KINASE"/>
    <property type="match status" value="1"/>
</dbReference>
<evidence type="ECO:0000256" key="2">
    <source>
        <dbReference type="ARBA" id="ARBA00004370"/>
    </source>
</evidence>
<dbReference type="SMART" id="SM00387">
    <property type="entry name" value="HATPase_c"/>
    <property type="match status" value="1"/>
</dbReference>
<evidence type="ECO:0000256" key="9">
    <source>
        <dbReference type="ARBA" id="ARBA00023012"/>
    </source>
</evidence>
<dbReference type="InterPro" id="IPR003594">
    <property type="entry name" value="HATPase_dom"/>
</dbReference>
<dbReference type="SMART" id="SM00388">
    <property type="entry name" value="HisKA"/>
    <property type="match status" value="1"/>
</dbReference>
<dbReference type="SUPFAM" id="SSF55874">
    <property type="entry name" value="ATPase domain of HSP90 chaperone/DNA topoisomerase II/histidine kinase"/>
    <property type="match status" value="1"/>
</dbReference>
<comment type="subcellular location">
    <subcellularLocation>
        <location evidence="2">Membrane</location>
    </subcellularLocation>
</comment>
<dbReference type="AlphaFoldDB" id="A0A3R7HNX9"/>
<dbReference type="Pfam" id="PF02518">
    <property type="entry name" value="HATPase_c"/>
    <property type="match status" value="1"/>
</dbReference>
<dbReference type="CDD" id="cd06225">
    <property type="entry name" value="HAMP"/>
    <property type="match status" value="1"/>
</dbReference>
<dbReference type="Gene3D" id="3.30.565.10">
    <property type="entry name" value="Histidine kinase-like ATPase, C-terminal domain"/>
    <property type="match status" value="1"/>
</dbReference>
<dbReference type="GO" id="GO:0000155">
    <property type="term" value="F:phosphorelay sensor kinase activity"/>
    <property type="evidence" value="ECO:0007669"/>
    <property type="project" value="InterPro"/>
</dbReference>
<comment type="caution">
    <text evidence="12">The sequence shown here is derived from an EMBL/GenBank/DDBJ whole genome shotgun (WGS) entry which is preliminary data.</text>
</comment>
<keyword evidence="5" id="KW-0808">Transferase</keyword>
<feature type="domain" description="Histidine kinase" evidence="10">
    <location>
        <begin position="245"/>
        <end position="457"/>
    </location>
</feature>
<dbReference type="EC" id="2.7.13.3" evidence="3"/>
<keyword evidence="8" id="KW-1133">Transmembrane helix</keyword>
<keyword evidence="7 12" id="KW-0418">Kinase</keyword>
<evidence type="ECO:0000259" key="11">
    <source>
        <dbReference type="PROSITE" id="PS50885"/>
    </source>
</evidence>
<keyword evidence="6" id="KW-0812">Transmembrane</keyword>